<proteinExistence type="predicted"/>
<keyword evidence="1" id="KW-1133">Transmembrane helix</keyword>
<sequence>MDFLRDHWLDAFGWAGSALLIVSLLQTRILRFRLLNLAASASLIAFNALVGVWPMVGMNIATTCINLWMIRGLLRARHDEASFEVLQVGSDEAYYQHFLHVHELDLERYFPAWGGTRADDLAFQVQRGDETVGVVLLRADDRDPAVARVVLDYVTPRYRDFSPGEFVWRRWPRLRDRGFRRVETPPGMVSPYYDRLDVGFRREGGRYVLDLEP</sequence>
<protein>
    <recommendedName>
        <fullName evidence="4">YgjV family protein</fullName>
    </recommendedName>
</protein>
<dbReference type="EMBL" id="BAAAQQ010000002">
    <property type="protein sequence ID" value="GAA2116803.1"/>
    <property type="molecule type" value="Genomic_DNA"/>
</dbReference>
<gene>
    <name evidence="2" type="ORF">GCM10009843_07310</name>
</gene>
<keyword evidence="1" id="KW-0812">Transmembrane</keyword>
<dbReference type="RefSeq" id="WP_344302260.1">
    <property type="nucleotide sequence ID" value="NZ_BAAAQQ010000002.1"/>
</dbReference>
<evidence type="ECO:0000256" key="1">
    <source>
        <dbReference type="SAM" id="Phobius"/>
    </source>
</evidence>
<keyword evidence="1" id="KW-0472">Membrane</keyword>
<feature type="transmembrane region" description="Helical" evidence="1">
    <location>
        <begin position="12"/>
        <end position="30"/>
    </location>
</feature>
<evidence type="ECO:0008006" key="4">
    <source>
        <dbReference type="Google" id="ProtNLM"/>
    </source>
</evidence>
<feature type="transmembrane region" description="Helical" evidence="1">
    <location>
        <begin position="37"/>
        <end position="56"/>
    </location>
</feature>
<organism evidence="2 3">
    <name type="scientific">Nocardioides bigeumensis</name>
    <dbReference type="NCBI Taxonomy" id="433657"/>
    <lineage>
        <taxon>Bacteria</taxon>
        <taxon>Bacillati</taxon>
        <taxon>Actinomycetota</taxon>
        <taxon>Actinomycetes</taxon>
        <taxon>Propionibacteriales</taxon>
        <taxon>Nocardioidaceae</taxon>
        <taxon>Nocardioides</taxon>
    </lineage>
</organism>
<evidence type="ECO:0000313" key="3">
    <source>
        <dbReference type="Proteomes" id="UP001500575"/>
    </source>
</evidence>
<name>A0ABN2XTV0_9ACTN</name>
<comment type="caution">
    <text evidence="2">The sequence shown here is derived from an EMBL/GenBank/DDBJ whole genome shotgun (WGS) entry which is preliminary data.</text>
</comment>
<accession>A0ABN2XTV0</accession>
<reference evidence="2 3" key="1">
    <citation type="journal article" date="2019" name="Int. J. Syst. Evol. Microbiol.">
        <title>The Global Catalogue of Microorganisms (GCM) 10K type strain sequencing project: providing services to taxonomists for standard genome sequencing and annotation.</title>
        <authorList>
            <consortium name="The Broad Institute Genomics Platform"/>
            <consortium name="The Broad Institute Genome Sequencing Center for Infectious Disease"/>
            <person name="Wu L."/>
            <person name="Ma J."/>
        </authorList>
    </citation>
    <scope>NUCLEOTIDE SEQUENCE [LARGE SCALE GENOMIC DNA]</scope>
    <source>
        <strain evidence="2 3">JCM 16021</strain>
    </source>
</reference>
<keyword evidence="3" id="KW-1185">Reference proteome</keyword>
<evidence type="ECO:0000313" key="2">
    <source>
        <dbReference type="EMBL" id="GAA2116803.1"/>
    </source>
</evidence>
<dbReference type="Proteomes" id="UP001500575">
    <property type="component" value="Unassembled WGS sequence"/>
</dbReference>